<feature type="domain" description="SP-RING-type" evidence="6">
    <location>
        <begin position="200"/>
        <end position="281"/>
    </location>
</feature>
<organism evidence="7 8">
    <name type="scientific">Ilex paraguariensis</name>
    <name type="common">yerba mate</name>
    <dbReference type="NCBI Taxonomy" id="185542"/>
    <lineage>
        <taxon>Eukaryota</taxon>
        <taxon>Viridiplantae</taxon>
        <taxon>Streptophyta</taxon>
        <taxon>Embryophyta</taxon>
        <taxon>Tracheophyta</taxon>
        <taxon>Spermatophyta</taxon>
        <taxon>Magnoliopsida</taxon>
        <taxon>eudicotyledons</taxon>
        <taxon>Gunneridae</taxon>
        <taxon>Pentapetalae</taxon>
        <taxon>asterids</taxon>
        <taxon>campanulids</taxon>
        <taxon>Aquifoliales</taxon>
        <taxon>Aquifoliaceae</taxon>
        <taxon>Ilex</taxon>
    </lineage>
</organism>
<feature type="region of interest" description="Disordered" evidence="5">
    <location>
        <begin position="691"/>
        <end position="741"/>
    </location>
</feature>
<reference evidence="7 8" key="1">
    <citation type="submission" date="2024-02" db="EMBL/GenBank/DDBJ databases">
        <authorList>
            <person name="Vignale AGUSTIN F."/>
            <person name="Sosa J E."/>
            <person name="Modenutti C."/>
        </authorList>
    </citation>
    <scope>NUCLEOTIDE SEQUENCE [LARGE SCALE GENOMIC DNA]</scope>
</reference>
<evidence type="ECO:0000256" key="3">
    <source>
        <dbReference type="ARBA" id="ARBA00022833"/>
    </source>
</evidence>
<gene>
    <name evidence="7" type="ORF">ILEXP_LOCUS25120</name>
</gene>
<dbReference type="PROSITE" id="PS51044">
    <property type="entry name" value="ZF_SP_RING"/>
    <property type="match status" value="1"/>
</dbReference>
<name>A0ABC8SH92_9AQUA</name>
<dbReference type="PANTHER" id="PTHR10782">
    <property type="entry name" value="ZINC FINGER MIZ DOMAIN-CONTAINING PROTEIN"/>
    <property type="match status" value="1"/>
</dbReference>
<dbReference type="Pfam" id="PF02891">
    <property type="entry name" value="zf-MIZ"/>
    <property type="match status" value="1"/>
</dbReference>
<evidence type="ECO:0000313" key="8">
    <source>
        <dbReference type="Proteomes" id="UP001642360"/>
    </source>
</evidence>
<evidence type="ECO:0000256" key="1">
    <source>
        <dbReference type="ARBA" id="ARBA00022723"/>
    </source>
</evidence>
<evidence type="ECO:0000256" key="5">
    <source>
        <dbReference type="SAM" id="MobiDB-lite"/>
    </source>
</evidence>
<feature type="region of interest" description="Disordered" evidence="5">
    <location>
        <begin position="811"/>
        <end position="843"/>
    </location>
</feature>
<sequence length="843" mass="90947">MVLMISVKNACQNGWFLDEDSKELLSLANEIGSSFCSGNDINTEASSSLSAISTIMSRFYPQMKMGQILAFLEVKPGYGTYLVDFHISKDVKPSPEDKIRLFVAQTDNMDTSSCVISPPQVSFLLNGKGVERRTNVFMDTGPQIPTVVMHMLKYGTNLLQAVGQFNGNYIIMVAYMSLVSTHDCSALPDYMQPAIAALDSDSEIIEGPSRISLNCPISFRRIVTPVKGCSCKHLQCFDFDNYVDINSRRPSWRCPHCNQFVCFTDICVDQNMVKVLKEVGENVADVIISADGSWKAVTETEDPRDQPHDKTPSCKQDRPAHQESTIFLNTPPDILDLTKGNDAMDAVGTCGTEDRKPFPANCPSKSHTESLTINPNTNHMNEVNQISSHAEDDFWSGVFLSTYGSGTSTARSDVQITGRVSEPAPTNYMLSPVLTDAVSPALNHELEAFHGNALLATPVQNQISVPNNMQLQQSQFGNSVISNEYGRVPSIPRHVSRTPIAVQALPAQTSTPVTQQRGRNILNILPHIGPSAASVSSPAVPSIGDSFNTASSNVERQQQFSRSHLNSLQLPHAASSLLQPYSGTQHWDHQNRSFVPGQPAQQIGGRPASSQLPGAYRISSALPTVLQNSNQQLPLNIRVPHAMSQSPSLVRSSAHLPRTQIHQGVAPTGIGQTTGLSDSQHTRLLVGAQRPAQMTRNSPSMPAPAQTSRTSSFSVSADGFRSSLGEQRGNTGPVQPVTGADGSVDLEAEQNWRPTGRMRGSLSGQAYSAALSQYIIQPTQPVQAARPSSTMPVLPSGVPSQLHTLVANSRNANAPPAVNHSSTEPASMSGSSGVLPPQSLGMH</sequence>
<dbReference type="GO" id="GO:0008270">
    <property type="term" value="F:zinc ion binding"/>
    <property type="evidence" value="ECO:0007669"/>
    <property type="project" value="UniProtKB-KW"/>
</dbReference>
<feature type="compositionally biased region" description="Basic and acidic residues" evidence="5">
    <location>
        <begin position="301"/>
        <end position="321"/>
    </location>
</feature>
<protein>
    <recommendedName>
        <fullName evidence="6">SP-RING-type domain-containing protein</fullName>
    </recommendedName>
</protein>
<keyword evidence="8" id="KW-1185">Reference proteome</keyword>
<feature type="region of interest" description="Disordered" evidence="5">
    <location>
        <begin position="296"/>
        <end position="323"/>
    </location>
</feature>
<dbReference type="InterPro" id="IPR013083">
    <property type="entry name" value="Znf_RING/FYVE/PHD"/>
</dbReference>
<feature type="region of interest" description="Disordered" evidence="5">
    <location>
        <begin position="546"/>
        <end position="565"/>
    </location>
</feature>
<feature type="region of interest" description="Disordered" evidence="5">
    <location>
        <begin position="583"/>
        <end position="609"/>
    </location>
</feature>
<proteinExistence type="predicted"/>
<dbReference type="EMBL" id="CAUOFW020002881">
    <property type="protein sequence ID" value="CAK9156574.1"/>
    <property type="molecule type" value="Genomic_DNA"/>
</dbReference>
<dbReference type="PANTHER" id="PTHR10782:SF4">
    <property type="entry name" value="TONALLI, ISOFORM E"/>
    <property type="match status" value="1"/>
</dbReference>
<dbReference type="InterPro" id="IPR004181">
    <property type="entry name" value="Znf_MIZ"/>
</dbReference>
<evidence type="ECO:0000256" key="2">
    <source>
        <dbReference type="ARBA" id="ARBA00022771"/>
    </source>
</evidence>
<feature type="compositionally biased region" description="Polar residues" evidence="5">
    <location>
        <begin position="724"/>
        <end position="733"/>
    </location>
</feature>
<accession>A0ABC8SH92</accession>
<evidence type="ECO:0000256" key="4">
    <source>
        <dbReference type="PROSITE-ProRule" id="PRU00452"/>
    </source>
</evidence>
<dbReference type="GO" id="GO:0016925">
    <property type="term" value="P:protein sumoylation"/>
    <property type="evidence" value="ECO:0007669"/>
    <property type="project" value="UniProtKB-ARBA"/>
</dbReference>
<feature type="compositionally biased region" description="Polar residues" evidence="5">
    <location>
        <begin position="819"/>
        <end position="832"/>
    </location>
</feature>
<dbReference type="GO" id="GO:0019789">
    <property type="term" value="F:SUMO transferase activity"/>
    <property type="evidence" value="ECO:0007669"/>
    <property type="project" value="UniProtKB-ARBA"/>
</dbReference>
<keyword evidence="2 4" id="KW-0863">Zinc-finger</keyword>
<dbReference type="CDD" id="cd16650">
    <property type="entry name" value="SP-RING_PIAS-like"/>
    <property type="match status" value="1"/>
</dbReference>
<comment type="caution">
    <text evidence="7">The sequence shown here is derived from an EMBL/GenBank/DDBJ whole genome shotgun (WGS) entry which is preliminary data.</text>
</comment>
<dbReference type="AlphaFoldDB" id="A0ABC8SH92"/>
<evidence type="ECO:0000259" key="6">
    <source>
        <dbReference type="PROSITE" id="PS51044"/>
    </source>
</evidence>
<dbReference type="Gene3D" id="3.30.40.10">
    <property type="entry name" value="Zinc/RING finger domain, C3HC4 (zinc finger)"/>
    <property type="match status" value="1"/>
</dbReference>
<dbReference type="Proteomes" id="UP001642360">
    <property type="component" value="Unassembled WGS sequence"/>
</dbReference>
<feature type="compositionally biased region" description="Polar residues" evidence="5">
    <location>
        <begin position="692"/>
        <end position="715"/>
    </location>
</feature>
<keyword evidence="1" id="KW-0479">Metal-binding</keyword>
<keyword evidence="3" id="KW-0862">Zinc</keyword>
<evidence type="ECO:0000313" key="7">
    <source>
        <dbReference type="EMBL" id="CAK9156574.1"/>
    </source>
</evidence>